<dbReference type="GO" id="GO:0016746">
    <property type="term" value="F:acyltransferase activity"/>
    <property type="evidence" value="ECO:0007669"/>
    <property type="project" value="UniProtKB-KW"/>
</dbReference>
<keyword evidence="15" id="KW-1185">Reference proteome</keyword>
<evidence type="ECO:0000313" key="15">
    <source>
        <dbReference type="Proteomes" id="UP001454036"/>
    </source>
</evidence>
<comment type="caution">
    <text evidence="14">The sequence shown here is derived from an EMBL/GenBank/DDBJ whole genome shotgun (WGS) entry which is preliminary data.</text>
</comment>
<evidence type="ECO:0000256" key="10">
    <source>
        <dbReference type="ARBA" id="ARBA00022833"/>
    </source>
</evidence>
<dbReference type="GO" id="GO:0005953">
    <property type="term" value="C:CAAX-protein geranylgeranyltransferase complex"/>
    <property type="evidence" value="ECO:0007669"/>
    <property type="project" value="InterPro"/>
</dbReference>
<dbReference type="GO" id="GO:0004662">
    <property type="term" value="F:CAAX-protein geranylgeranyltransferase activity"/>
    <property type="evidence" value="ECO:0007669"/>
    <property type="project" value="UniProtKB-EC"/>
</dbReference>
<dbReference type="EC" id="2.5.1.59" evidence="4"/>
<comment type="cofactor">
    <cofactor evidence="2">
        <name>Zn(2+)</name>
        <dbReference type="ChEBI" id="CHEBI:29105"/>
    </cofactor>
</comment>
<evidence type="ECO:0000256" key="12">
    <source>
        <dbReference type="ARBA" id="ARBA00031713"/>
    </source>
</evidence>
<dbReference type="Pfam" id="PF00432">
    <property type="entry name" value="Prenyltrans"/>
    <property type="match status" value="1"/>
</dbReference>
<evidence type="ECO:0000256" key="4">
    <source>
        <dbReference type="ARBA" id="ARBA00012700"/>
    </source>
</evidence>
<evidence type="ECO:0000256" key="2">
    <source>
        <dbReference type="ARBA" id="ARBA00001947"/>
    </source>
</evidence>
<name>A0AAV3NWU9_LITER</name>
<dbReference type="InterPro" id="IPR041960">
    <property type="entry name" value="GGTase_I_beta"/>
</dbReference>
<protein>
    <recommendedName>
        <fullName evidence="5">Geranylgeranyl transferase type-1 subunit beta</fullName>
        <ecNumber evidence="4">2.5.1.59</ecNumber>
    </recommendedName>
    <alternativeName>
        <fullName evidence="12">Geranylgeranyl transferase type I subunit beta</fullName>
    </alternativeName>
</protein>
<dbReference type="CDD" id="cd02895">
    <property type="entry name" value="GGTase-I"/>
    <property type="match status" value="1"/>
</dbReference>
<dbReference type="InterPro" id="IPR001330">
    <property type="entry name" value="Prenyltrans"/>
</dbReference>
<dbReference type="AlphaFoldDB" id="A0AAV3NWU9"/>
<dbReference type="GO" id="GO:0046872">
    <property type="term" value="F:metal ion binding"/>
    <property type="evidence" value="ECO:0007669"/>
    <property type="project" value="UniProtKB-KW"/>
</dbReference>
<gene>
    <name evidence="14" type="ORF">LIER_03707</name>
</gene>
<accession>A0AAV3NWU9</accession>
<keyword evidence="6" id="KW-0637">Prenyltransferase</keyword>
<keyword evidence="8" id="KW-0479">Metal-binding</keyword>
<keyword evidence="7" id="KW-0808">Transferase</keyword>
<keyword evidence="14" id="KW-0012">Acyltransferase</keyword>
<reference evidence="14 15" key="1">
    <citation type="submission" date="2024-01" db="EMBL/GenBank/DDBJ databases">
        <title>The complete chloroplast genome sequence of Lithospermum erythrorhizon: insights into the phylogenetic relationship among Boraginaceae species and the maternal lineages of purple gromwells.</title>
        <authorList>
            <person name="Okada T."/>
            <person name="Watanabe K."/>
        </authorList>
    </citation>
    <scope>NUCLEOTIDE SEQUENCE [LARGE SCALE GENOMIC DNA]</scope>
</reference>
<evidence type="ECO:0000256" key="8">
    <source>
        <dbReference type="ARBA" id="ARBA00022723"/>
    </source>
</evidence>
<evidence type="ECO:0000256" key="9">
    <source>
        <dbReference type="ARBA" id="ARBA00022737"/>
    </source>
</evidence>
<evidence type="ECO:0000259" key="13">
    <source>
        <dbReference type="Pfam" id="PF00432"/>
    </source>
</evidence>
<dbReference type="PANTHER" id="PTHR11774:SF4">
    <property type="entry name" value="GERANYLGERANYL TRANSFERASE TYPE-1 SUBUNIT BETA"/>
    <property type="match status" value="1"/>
</dbReference>
<dbReference type="InterPro" id="IPR008930">
    <property type="entry name" value="Terpenoid_cyclase/PrenylTrfase"/>
</dbReference>
<dbReference type="PANTHER" id="PTHR11774">
    <property type="entry name" value="GERANYLGERANYL TRANSFERASE TYPE BETA SUBUNIT"/>
    <property type="match status" value="1"/>
</dbReference>
<evidence type="ECO:0000256" key="1">
    <source>
        <dbReference type="ARBA" id="ARBA00001946"/>
    </source>
</evidence>
<keyword evidence="10" id="KW-0862">Zinc</keyword>
<evidence type="ECO:0000256" key="7">
    <source>
        <dbReference type="ARBA" id="ARBA00022679"/>
    </source>
</evidence>
<comment type="cofactor">
    <cofactor evidence="1">
        <name>Mg(2+)</name>
        <dbReference type="ChEBI" id="CHEBI:18420"/>
    </cofactor>
</comment>
<evidence type="ECO:0000256" key="6">
    <source>
        <dbReference type="ARBA" id="ARBA00022602"/>
    </source>
</evidence>
<dbReference type="FunFam" id="1.50.10.20:FF:000021">
    <property type="entry name" value="Geranylgeranyl transferase type-1 subunit beta"/>
    <property type="match status" value="1"/>
</dbReference>
<keyword evidence="9" id="KW-0677">Repeat</keyword>
<dbReference type="SUPFAM" id="SSF48239">
    <property type="entry name" value="Terpenoid cyclases/Protein prenyltransferases"/>
    <property type="match status" value="1"/>
</dbReference>
<proteinExistence type="inferred from homology"/>
<evidence type="ECO:0000256" key="11">
    <source>
        <dbReference type="ARBA" id="ARBA00022842"/>
    </source>
</evidence>
<dbReference type="Gene3D" id="1.50.10.20">
    <property type="match status" value="1"/>
</dbReference>
<comment type="similarity">
    <text evidence="3">Belongs to the protein prenyltransferase subunit beta family.</text>
</comment>
<keyword evidence="11" id="KW-0460">Magnesium</keyword>
<evidence type="ECO:0000313" key="14">
    <source>
        <dbReference type="EMBL" id="GAA0142911.1"/>
    </source>
</evidence>
<organism evidence="14 15">
    <name type="scientific">Lithospermum erythrorhizon</name>
    <name type="common">Purple gromwell</name>
    <name type="synonym">Lithospermum officinale var. erythrorhizon</name>
    <dbReference type="NCBI Taxonomy" id="34254"/>
    <lineage>
        <taxon>Eukaryota</taxon>
        <taxon>Viridiplantae</taxon>
        <taxon>Streptophyta</taxon>
        <taxon>Embryophyta</taxon>
        <taxon>Tracheophyta</taxon>
        <taxon>Spermatophyta</taxon>
        <taxon>Magnoliopsida</taxon>
        <taxon>eudicotyledons</taxon>
        <taxon>Gunneridae</taxon>
        <taxon>Pentapetalae</taxon>
        <taxon>asterids</taxon>
        <taxon>lamiids</taxon>
        <taxon>Boraginales</taxon>
        <taxon>Boraginaceae</taxon>
        <taxon>Boraginoideae</taxon>
        <taxon>Lithospermeae</taxon>
        <taxon>Lithospermum</taxon>
    </lineage>
</organism>
<dbReference type="EMBL" id="BAABME010000454">
    <property type="protein sequence ID" value="GAA0142911.1"/>
    <property type="molecule type" value="Genomic_DNA"/>
</dbReference>
<evidence type="ECO:0000256" key="5">
    <source>
        <dbReference type="ARBA" id="ARBA00020603"/>
    </source>
</evidence>
<sequence length="357" mass="40220">MESHKFWDKSESNQLEFDRDRHITYLQMMYQLLPEAYQGQEINRLTLAYFIILGLDITNSLHCVEKEAVVDWVLSLQYHPKDDVELNNGEFFGFHGSRSSQFQVNNDVVKVPNGSHLASTYCALAILKTVGYDLTLINSNSIMKSMKNLQQPDGSFMPIHTGAETDLRFVYCAAAISCMLKDWSGMDKERAKNYIINCQSYDGGFGLIPGSESHGGATYCAISSLQLMGFIEDDLLTRNPSSCTINVPLLVNWCLQRQEMDGGFQGRPNKPSDTCYAFWIVGVLKILGACKFIDERCLREFLLTCQSEFGGFSKFPRKLPDLYHSYYGLCAFSLLREPNLKPFSVELGMADVAALGI</sequence>
<dbReference type="InterPro" id="IPR045089">
    <property type="entry name" value="PGGT1B-like"/>
</dbReference>
<evidence type="ECO:0000256" key="3">
    <source>
        <dbReference type="ARBA" id="ARBA00010497"/>
    </source>
</evidence>
<feature type="domain" description="Prenyltransferase alpha-alpha toroid" evidence="13">
    <location>
        <begin position="17"/>
        <end position="345"/>
    </location>
</feature>
<dbReference type="Proteomes" id="UP001454036">
    <property type="component" value="Unassembled WGS sequence"/>
</dbReference>